<evidence type="ECO:0000313" key="1">
    <source>
        <dbReference type="EMBL" id="KAG0419857.1"/>
    </source>
</evidence>
<feature type="non-terminal residue" evidence="1">
    <location>
        <position position="620"/>
    </location>
</feature>
<reference evidence="1 2" key="1">
    <citation type="journal article" date="2020" name="Cell">
        <title>Large-Scale Comparative Analyses of Tick Genomes Elucidate Their Genetic Diversity and Vector Capacities.</title>
        <authorList>
            <consortium name="Tick Genome and Microbiome Consortium (TIGMIC)"/>
            <person name="Jia N."/>
            <person name="Wang J."/>
            <person name="Shi W."/>
            <person name="Du L."/>
            <person name="Sun Y."/>
            <person name="Zhan W."/>
            <person name="Jiang J.F."/>
            <person name="Wang Q."/>
            <person name="Zhang B."/>
            <person name="Ji P."/>
            <person name="Bell-Sakyi L."/>
            <person name="Cui X.M."/>
            <person name="Yuan T.T."/>
            <person name="Jiang B.G."/>
            <person name="Yang W.F."/>
            <person name="Lam T.T."/>
            <person name="Chang Q.C."/>
            <person name="Ding S.J."/>
            <person name="Wang X.J."/>
            <person name="Zhu J.G."/>
            <person name="Ruan X.D."/>
            <person name="Zhao L."/>
            <person name="Wei J.T."/>
            <person name="Ye R.Z."/>
            <person name="Que T.C."/>
            <person name="Du C.H."/>
            <person name="Zhou Y.H."/>
            <person name="Cheng J.X."/>
            <person name="Dai P.F."/>
            <person name="Guo W.B."/>
            <person name="Han X.H."/>
            <person name="Huang E.J."/>
            <person name="Li L.F."/>
            <person name="Wei W."/>
            <person name="Gao Y.C."/>
            <person name="Liu J.Z."/>
            <person name="Shao H.Z."/>
            <person name="Wang X."/>
            <person name="Wang C.C."/>
            <person name="Yang T.C."/>
            <person name="Huo Q.B."/>
            <person name="Li W."/>
            <person name="Chen H.Y."/>
            <person name="Chen S.E."/>
            <person name="Zhou L.G."/>
            <person name="Ni X.B."/>
            <person name="Tian J.H."/>
            <person name="Sheng Y."/>
            <person name="Liu T."/>
            <person name="Pan Y.S."/>
            <person name="Xia L.Y."/>
            <person name="Li J."/>
            <person name="Zhao F."/>
            <person name="Cao W.C."/>
        </authorList>
    </citation>
    <scope>NUCLEOTIDE SEQUENCE [LARGE SCALE GENOMIC DNA]</scope>
    <source>
        <strain evidence="1">Iper-2018</strain>
    </source>
</reference>
<dbReference type="EMBL" id="JABSTQ010010570">
    <property type="protein sequence ID" value="KAG0419857.1"/>
    <property type="molecule type" value="Genomic_DNA"/>
</dbReference>
<accession>A0AC60PIH6</accession>
<protein>
    <submittedName>
        <fullName evidence="1">Uncharacterized protein</fullName>
    </submittedName>
</protein>
<gene>
    <name evidence="1" type="ORF">HPB47_003833</name>
</gene>
<evidence type="ECO:0000313" key="2">
    <source>
        <dbReference type="Proteomes" id="UP000805193"/>
    </source>
</evidence>
<dbReference type="Proteomes" id="UP000805193">
    <property type="component" value="Unassembled WGS sequence"/>
</dbReference>
<keyword evidence="2" id="KW-1185">Reference proteome</keyword>
<proteinExistence type="predicted"/>
<feature type="non-terminal residue" evidence="1">
    <location>
        <position position="1"/>
    </location>
</feature>
<comment type="caution">
    <text evidence="1">The sequence shown here is derived from an EMBL/GenBank/DDBJ whole genome shotgun (WGS) entry which is preliminary data.</text>
</comment>
<name>A0AC60PIH6_IXOPE</name>
<organism evidence="1 2">
    <name type="scientific">Ixodes persulcatus</name>
    <name type="common">Taiga tick</name>
    <dbReference type="NCBI Taxonomy" id="34615"/>
    <lineage>
        <taxon>Eukaryota</taxon>
        <taxon>Metazoa</taxon>
        <taxon>Ecdysozoa</taxon>
        <taxon>Arthropoda</taxon>
        <taxon>Chelicerata</taxon>
        <taxon>Arachnida</taxon>
        <taxon>Acari</taxon>
        <taxon>Parasitiformes</taxon>
        <taxon>Ixodida</taxon>
        <taxon>Ixodoidea</taxon>
        <taxon>Ixodidae</taxon>
        <taxon>Ixodinae</taxon>
        <taxon>Ixodes</taxon>
    </lineage>
</organism>
<sequence>KKKQPVVSFHKIPADVVSREQWLKAISRKDWQPNTTSNYSIVCSNHFEYSCFKTTTKTRRLIQGAVPTKFEGYPSYMKAAPAKQRSTQSVNKRKREPPATVKVQDVQRTLQATTARSQHVDLGLLATPSSDVDDDTSGVLHPEVIYEPAAKRPEHETPDSSQPADEQNQMARQILDKVLNFKKKRPTWSETPLRQCIILRNLLTKSYEYIRQEQLLKLPCRNTLQNYVGNPTGEVGFSSLVYSRLRTEVENLKTPQSSVCSLVVDEMHIRQRLEYHKQRDAFIGDVDTTLSFMKDQAGHTCDVDFASVEPTNEFMKTMHRWFLLMDVSNCKQHIHLNHPDTKQFSSHCDERLDWLEIVFIEYLLELKKNSLPQNVLTKETYHALVLTTHSNVECIRYLLREREFGFVLTRKFSSDPLEALFGCLRRTAGCNGALDMRATLNGLEKMLKTGLIASSSQSNTGTLVTVSSNPAKATISFPLTAEEKLRELCIPPRLQQTGPGAASIAMVGGFIARAISEKINCDSCIALVLKPKSSAPADGLIAYQDGGGLCYHTSERITALTALKSFVDTALQHRKNILKPLQTSVERAVHVMMDLPILTCRRGDRQHRQLFLELLSMKFL</sequence>